<dbReference type="HOGENOM" id="CLU_416605_0_0_7"/>
<reference evidence="3 4" key="1">
    <citation type="journal article" date="2014" name="Nature">
        <title>An environmental bacterial taxon with a large and distinct metabolic repertoire.</title>
        <authorList>
            <person name="Wilson M.C."/>
            <person name="Mori T."/>
            <person name="Ruckert C."/>
            <person name="Uria A.R."/>
            <person name="Helf M.J."/>
            <person name="Takada K."/>
            <person name="Gernert C."/>
            <person name="Steffens U.A."/>
            <person name="Heycke N."/>
            <person name="Schmitt S."/>
            <person name="Rinke C."/>
            <person name="Helfrich E.J."/>
            <person name="Brachmann A.O."/>
            <person name="Gurgui C."/>
            <person name="Wakimoto T."/>
            <person name="Kracht M."/>
            <person name="Crusemann M."/>
            <person name="Hentschel U."/>
            <person name="Abe I."/>
            <person name="Matsunaga S."/>
            <person name="Kalinowski J."/>
            <person name="Takeyama H."/>
            <person name="Piel J."/>
        </authorList>
    </citation>
    <scope>NUCLEOTIDE SEQUENCE [LARGE SCALE GENOMIC DNA]</scope>
    <source>
        <strain evidence="4">TSY1</strain>
    </source>
</reference>
<dbReference type="Gene3D" id="3.40.50.300">
    <property type="entry name" value="P-loop containing nucleotide triphosphate hydrolases"/>
    <property type="match status" value="2"/>
</dbReference>
<dbReference type="Proteomes" id="UP000019141">
    <property type="component" value="Unassembled WGS sequence"/>
</dbReference>
<accession>W4LWE4</accession>
<evidence type="ECO:0000313" key="3">
    <source>
        <dbReference type="EMBL" id="ETX02424.1"/>
    </source>
</evidence>
<dbReference type="InterPro" id="IPR027417">
    <property type="entry name" value="P-loop_NTPase"/>
</dbReference>
<feature type="compositionally biased region" description="Low complexity" evidence="1">
    <location>
        <begin position="516"/>
        <end position="531"/>
    </location>
</feature>
<keyword evidence="4" id="KW-1185">Reference proteome</keyword>
<dbReference type="Pfam" id="PF01935">
    <property type="entry name" value="DUF87"/>
    <property type="match status" value="1"/>
</dbReference>
<dbReference type="EMBL" id="AZHW01000145">
    <property type="protein sequence ID" value="ETX02424.1"/>
    <property type="molecule type" value="Genomic_DNA"/>
</dbReference>
<evidence type="ECO:0000313" key="4">
    <source>
        <dbReference type="Proteomes" id="UP000019141"/>
    </source>
</evidence>
<evidence type="ECO:0000259" key="2">
    <source>
        <dbReference type="Pfam" id="PF01935"/>
    </source>
</evidence>
<evidence type="ECO:0000256" key="1">
    <source>
        <dbReference type="SAM" id="MobiDB-lite"/>
    </source>
</evidence>
<organism evidence="3 4">
    <name type="scientific">Entotheonella factor</name>
    <dbReference type="NCBI Taxonomy" id="1429438"/>
    <lineage>
        <taxon>Bacteria</taxon>
        <taxon>Pseudomonadati</taxon>
        <taxon>Nitrospinota/Tectimicrobiota group</taxon>
        <taxon>Candidatus Tectimicrobiota</taxon>
        <taxon>Candidatus Entotheonellia</taxon>
        <taxon>Candidatus Entotheonellales</taxon>
        <taxon>Candidatus Entotheonellaceae</taxon>
        <taxon>Candidatus Entotheonella</taxon>
    </lineage>
</organism>
<sequence>MSIQVNQVKGDLVELVFNPREEDLRVGETLRIEERDTGEGLVVQIIAFRMVTYPSLIQEQLQLAVGQAPGISPEILTYLSETKEALDDLEANEVRNLKIAISKIRKLTGQRWDQWDGWIPTRDVEVTRVSDRELFDNSVADLGNPLHVGDTLRGRPFNIEGHYLEKINIVTGVKGAGKSHLSKVLLLELINAGAPCVVFDLNREYIHLPKHEIDPHSGEVSYKGILHLKAGTNLKLGVRQFGLNPLVTMLTKFGLPEVSAMHFENRMSRLLEEASYHEQQGRKAPFIGIQHLLEMADDLEFSPNEVVSAAIRSRLEAARNTGVFAEDPDEATSMQLEYDKISQGGALVIDISSLTNLSRQGFVQAIIDILREICEHEIQRGTGRFPFVFFEEAHLYINRNTIGYIVTRSRHLGMTCFFVTNMVGGLDETVLRQVDNLFLLHLPFDDDVRHISKSAIVDQETMSSYVKRLRRHHALILGDVTRQYPVIIKVKELKGIRTAGETQFFFKPKIASAPMGSESESVGVNESPVPEMTVPTVSEPEPLPLLAQQPELPIAEERKPTPQEEKLLTRLQALWPDIIANIREKSAFLGSVLVSSRPSKLLDQTLTIGFTARDGFQREMLEDPEYRELLEKELNTMLRQEVTVICQTSDAGGNSRRS</sequence>
<dbReference type="InterPro" id="IPR002789">
    <property type="entry name" value="HerA_central"/>
</dbReference>
<proteinExistence type="predicted"/>
<feature type="domain" description="Helicase HerA central" evidence="2">
    <location>
        <begin position="170"/>
        <end position="367"/>
    </location>
</feature>
<dbReference type="InterPro" id="IPR008571">
    <property type="entry name" value="HerA-like"/>
</dbReference>
<dbReference type="SUPFAM" id="SSF52540">
    <property type="entry name" value="P-loop containing nucleoside triphosphate hydrolases"/>
    <property type="match status" value="1"/>
</dbReference>
<comment type="caution">
    <text evidence="3">The sequence shown here is derived from an EMBL/GenBank/DDBJ whole genome shotgun (WGS) entry which is preliminary data.</text>
</comment>
<gene>
    <name evidence="3" type="ORF">ETSY1_03640</name>
</gene>
<feature type="region of interest" description="Disordered" evidence="1">
    <location>
        <begin position="516"/>
        <end position="539"/>
    </location>
</feature>
<name>W4LWE4_ENTF1</name>
<protein>
    <recommendedName>
        <fullName evidence="2">Helicase HerA central domain-containing protein</fullName>
    </recommendedName>
</protein>
<dbReference type="PANTHER" id="PTHR42957">
    <property type="entry name" value="HELICASE MJ1565-RELATED"/>
    <property type="match status" value="1"/>
</dbReference>
<dbReference type="AlphaFoldDB" id="W4LWE4"/>
<dbReference type="PANTHER" id="PTHR42957:SF1">
    <property type="entry name" value="HELICASE MJ1565-RELATED"/>
    <property type="match status" value="1"/>
</dbReference>